<accession>A0A7K2J0C4</accession>
<sequence>MFGFLAAIAAGLFLCRVALGIADLLVRILAHKADRRWPGLHARNVSPRAPMSVVNEIHGDGRGTIVQVGRIDRLHLHTASPADPDPP</sequence>
<dbReference type="AlphaFoldDB" id="A0A7K2J0C4"/>
<reference evidence="1 2" key="1">
    <citation type="journal article" date="2019" name="Nat. Commun.">
        <title>The antimicrobial potential of Streptomyces from insect microbiomes.</title>
        <authorList>
            <person name="Chevrette M.G."/>
            <person name="Carlson C.M."/>
            <person name="Ortega H.E."/>
            <person name="Thomas C."/>
            <person name="Ananiev G.E."/>
            <person name="Barns K.J."/>
            <person name="Book A.J."/>
            <person name="Cagnazzo J."/>
            <person name="Carlos C."/>
            <person name="Flanigan W."/>
            <person name="Grubbs K.J."/>
            <person name="Horn H.A."/>
            <person name="Hoffmann F.M."/>
            <person name="Klassen J.L."/>
            <person name="Knack J.J."/>
            <person name="Lewin G.R."/>
            <person name="McDonald B.R."/>
            <person name="Muller L."/>
            <person name="Melo W.G.P."/>
            <person name="Pinto-Tomas A.A."/>
            <person name="Schmitz A."/>
            <person name="Wendt-Pienkowski E."/>
            <person name="Wildman S."/>
            <person name="Zhao M."/>
            <person name="Zhang F."/>
            <person name="Bugni T.S."/>
            <person name="Andes D.R."/>
            <person name="Pupo M.T."/>
            <person name="Currie C.R."/>
        </authorList>
    </citation>
    <scope>NUCLEOTIDE SEQUENCE [LARGE SCALE GENOMIC DNA]</scope>
    <source>
        <strain evidence="1 2">SID5840</strain>
    </source>
</reference>
<dbReference type="EMBL" id="WWHY01000001">
    <property type="protein sequence ID" value="MYR35692.1"/>
    <property type="molecule type" value="Genomic_DNA"/>
</dbReference>
<evidence type="ECO:0000313" key="2">
    <source>
        <dbReference type="Proteomes" id="UP000467124"/>
    </source>
</evidence>
<dbReference type="RefSeq" id="WP_161112261.1">
    <property type="nucleotide sequence ID" value="NZ_JBHWJG010000001.1"/>
</dbReference>
<name>A0A7K2J0C4_9ACTN</name>
<dbReference type="Proteomes" id="UP000467124">
    <property type="component" value="Unassembled WGS sequence"/>
</dbReference>
<comment type="caution">
    <text evidence="1">The sequence shown here is derived from an EMBL/GenBank/DDBJ whole genome shotgun (WGS) entry which is preliminary data.</text>
</comment>
<gene>
    <name evidence="1" type="ORF">GTW20_26370</name>
</gene>
<organism evidence="1 2">
    <name type="scientific">Nocardiopsis alba</name>
    <dbReference type="NCBI Taxonomy" id="53437"/>
    <lineage>
        <taxon>Bacteria</taxon>
        <taxon>Bacillati</taxon>
        <taxon>Actinomycetota</taxon>
        <taxon>Actinomycetes</taxon>
        <taxon>Streptosporangiales</taxon>
        <taxon>Nocardiopsidaceae</taxon>
        <taxon>Nocardiopsis</taxon>
    </lineage>
</organism>
<evidence type="ECO:0000313" key="1">
    <source>
        <dbReference type="EMBL" id="MYR35692.1"/>
    </source>
</evidence>
<proteinExistence type="predicted"/>
<protein>
    <submittedName>
        <fullName evidence="1">Uncharacterized protein</fullName>
    </submittedName>
</protein>